<comment type="caution">
    <text evidence="8">The sequence shown here is derived from an EMBL/GenBank/DDBJ whole genome shotgun (WGS) entry which is preliminary data.</text>
</comment>
<dbReference type="Gene3D" id="3.20.20.70">
    <property type="entry name" value="Aldolase class I"/>
    <property type="match status" value="1"/>
</dbReference>
<dbReference type="PANTHER" id="PTHR43273:SF8">
    <property type="entry name" value="RADICAL SAM DOMAIN PROTEIN"/>
    <property type="match status" value="1"/>
</dbReference>
<keyword evidence="2" id="KW-0004">4Fe-4S</keyword>
<dbReference type="Pfam" id="PF04055">
    <property type="entry name" value="Radical_SAM"/>
    <property type="match status" value="1"/>
</dbReference>
<dbReference type="PANTHER" id="PTHR43273">
    <property type="entry name" value="ANAEROBIC SULFATASE-MATURATING ENZYME HOMOLOG ASLB-RELATED"/>
    <property type="match status" value="1"/>
</dbReference>
<dbReference type="OrthoDB" id="9808591at2"/>
<dbReference type="AlphaFoldDB" id="B1C1P9"/>
<keyword evidence="4" id="KW-0479">Metal-binding</keyword>
<proteinExistence type="predicted"/>
<dbReference type="RefSeq" id="WP_004609689.1">
    <property type="nucleotide sequence ID" value="NZ_DS562849.1"/>
</dbReference>
<reference evidence="8" key="2">
    <citation type="submission" date="2014-06" db="EMBL/GenBank/DDBJ databases">
        <title>Draft genome sequence of Clostridium spiroforme (DSM 1552).</title>
        <authorList>
            <person name="Sudarsanam P."/>
            <person name="Ley R."/>
            <person name="Guruge J."/>
            <person name="Turnbaugh P.J."/>
            <person name="Mahowald M."/>
            <person name="Liep D."/>
            <person name="Gordon J."/>
        </authorList>
    </citation>
    <scope>NUCLEOTIDE SEQUENCE</scope>
    <source>
        <strain evidence="8">DSM 1552</strain>
    </source>
</reference>
<dbReference type="SFLD" id="SFLDG01386">
    <property type="entry name" value="main_SPASM_domain-containing"/>
    <property type="match status" value="1"/>
</dbReference>
<dbReference type="InterPro" id="IPR000385">
    <property type="entry name" value="MoaA_NifB_PqqE_Fe-S-bd_CS"/>
</dbReference>
<dbReference type="PROSITE" id="PS01305">
    <property type="entry name" value="MOAA_NIFB_PQQE"/>
    <property type="match status" value="1"/>
</dbReference>
<organism evidence="8 9">
    <name type="scientific">Thomasclavelia spiroformis DSM 1552</name>
    <dbReference type="NCBI Taxonomy" id="428126"/>
    <lineage>
        <taxon>Bacteria</taxon>
        <taxon>Bacillati</taxon>
        <taxon>Bacillota</taxon>
        <taxon>Erysipelotrichia</taxon>
        <taxon>Erysipelotrichales</taxon>
        <taxon>Coprobacillaceae</taxon>
        <taxon>Thomasclavelia</taxon>
    </lineage>
</organism>
<dbReference type="GO" id="GO:0016491">
    <property type="term" value="F:oxidoreductase activity"/>
    <property type="evidence" value="ECO:0007669"/>
    <property type="project" value="InterPro"/>
</dbReference>
<dbReference type="SUPFAM" id="SSF102114">
    <property type="entry name" value="Radical SAM enzymes"/>
    <property type="match status" value="1"/>
</dbReference>
<dbReference type="InterPro" id="IPR013785">
    <property type="entry name" value="Aldolase_TIM"/>
</dbReference>
<comment type="cofactor">
    <cofactor evidence="1">
        <name>[4Fe-4S] cluster</name>
        <dbReference type="ChEBI" id="CHEBI:49883"/>
    </cofactor>
</comment>
<dbReference type="SFLD" id="SFLDG01384">
    <property type="entry name" value="thioether_bond_formation_requi"/>
    <property type="match status" value="1"/>
</dbReference>
<dbReference type="GO" id="GO:0051539">
    <property type="term" value="F:4 iron, 4 sulfur cluster binding"/>
    <property type="evidence" value="ECO:0007669"/>
    <property type="project" value="UniProtKB-KW"/>
</dbReference>
<dbReference type="EMBL" id="ABIK02000008">
    <property type="protein sequence ID" value="EDS74841.1"/>
    <property type="molecule type" value="Genomic_DNA"/>
</dbReference>
<evidence type="ECO:0000259" key="7">
    <source>
        <dbReference type="PROSITE" id="PS51918"/>
    </source>
</evidence>
<gene>
    <name evidence="8" type="ORF">CLOSPI_01156</name>
</gene>
<keyword evidence="5" id="KW-0408">Iron</keyword>
<dbReference type="eggNOG" id="COG0641">
    <property type="taxonomic scope" value="Bacteria"/>
</dbReference>
<evidence type="ECO:0000256" key="2">
    <source>
        <dbReference type="ARBA" id="ARBA00022485"/>
    </source>
</evidence>
<dbReference type="HOGENOM" id="CLU_009273_3_4_9"/>
<dbReference type="SFLD" id="SFLDG01067">
    <property type="entry name" value="SPASM/twitch_domain_containing"/>
    <property type="match status" value="1"/>
</dbReference>
<keyword evidence="6" id="KW-0411">Iron-sulfur</keyword>
<dbReference type="InterPro" id="IPR023867">
    <property type="entry name" value="Sulphatase_maturase_rSAM"/>
</dbReference>
<name>B1C1P9_9FIRM</name>
<keyword evidence="3" id="KW-0949">S-adenosyl-L-methionine</keyword>
<evidence type="ECO:0000313" key="9">
    <source>
        <dbReference type="Proteomes" id="UP000004910"/>
    </source>
</evidence>
<keyword evidence="9" id="KW-1185">Reference proteome</keyword>
<evidence type="ECO:0000256" key="6">
    <source>
        <dbReference type="ARBA" id="ARBA00023014"/>
    </source>
</evidence>
<sequence>MDIEIFEKDFIIIDKETLFKWEEGNILNLSNLGITFSTSNSKYFYDTKTEKVFRCEPTQYNILNDILNGVDIYDKYLDKEIEKVNAIIENTKILSNEKDLQFYDGYREFIEHSTDIVTQIVFELTENCNFRCKYCIYNEQSDYFRNFSAKNMNEEIIKKALDYMLPLAKGLLVIGFYGGEPLVRFDLIEKTVNYVNIHKPKKLKIKYALTTNLSLMTRERAHFFANLEDCTITCSIDGPKNIHDNFRVSINDEGTFDKTIEGLHNLIDAFGERAKRCLSIYTVICPPYTDERLQAIYDFFTGLDWLPKEINCENTKVKAGTYEVKDNIEYPNKLLSEPIKDFFLRKSLKTTDPFDYAVQAIRRLIIKINNRRISQAPGCIIPMNGCCIPGQKRIFITTNGEFKVCEKIGHSPSIGNVETGFNKDELIKHYYYDYIEQSKNDCLHCWASKLCPACFSNCYDEKGFNIVAKRNDCIRMKNFVKDCLIIYHELLENNPELLVNIIKSIDN</sequence>
<dbReference type="InterPro" id="IPR058240">
    <property type="entry name" value="rSAM_sf"/>
</dbReference>
<reference evidence="8" key="1">
    <citation type="submission" date="2008-02" db="EMBL/GenBank/DDBJ databases">
        <authorList>
            <person name="Fulton L."/>
            <person name="Clifton S."/>
            <person name="Fulton B."/>
            <person name="Xu J."/>
            <person name="Minx P."/>
            <person name="Pepin K.H."/>
            <person name="Johnson M."/>
            <person name="Thiruvilangam P."/>
            <person name="Bhonagiri V."/>
            <person name="Nash W.E."/>
            <person name="Mardis E.R."/>
            <person name="Wilson R.K."/>
        </authorList>
    </citation>
    <scope>NUCLEOTIDE SEQUENCE [LARGE SCALE GENOMIC DNA]</scope>
    <source>
        <strain evidence="8">DSM 1552</strain>
    </source>
</reference>
<evidence type="ECO:0000256" key="5">
    <source>
        <dbReference type="ARBA" id="ARBA00023004"/>
    </source>
</evidence>
<protein>
    <submittedName>
        <fullName evidence="8">Radical SAM domain protein</fullName>
    </submittedName>
</protein>
<dbReference type="CDD" id="cd01335">
    <property type="entry name" value="Radical_SAM"/>
    <property type="match status" value="1"/>
</dbReference>
<feature type="domain" description="Radical SAM core" evidence="7">
    <location>
        <begin position="114"/>
        <end position="367"/>
    </location>
</feature>
<evidence type="ECO:0000256" key="3">
    <source>
        <dbReference type="ARBA" id="ARBA00022691"/>
    </source>
</evidence>
<dbReference type="GO" id="GO:0046872">
    <property type="term" value="F:metal ion binding"/>
    <property type="evidence" value="ECO:0007669"/>
    <property type="project" value="UniProtKB-KW"/>
</dbReference>
<dbReference type="SFLD" id="SFLDS00029">
    <property type="entry name" value="Radical_SAM"/>
    <property type="match status" value="1"/>
</dbReference>
<dbReference type="InterPro" id="IPR007197">
    <property type="entry name" value="rSAM"/>
</dbReference>
<evidence type="ECO:0000256" key="1">
    <source>
        <dbReference type="ARBA" id="ARBA00001966"/>
    </source>
</evidence>
<evidence type="ECO:0000313" key="8">
    <source>
        <dbReference type="EMBL" id="EDS74841.1"/>
    </source>
</evidence>
<evidence type="ECO:0000256" key="4">
    <source>
        <dbReference type="ARBA" id="ARBA00022723"/>
    </source>
</evidence>
<accession>B1C1P9</accession>
<dbReference type="PROSITE" id="PS51918">
    <property type="entry name" value="RADICAL_SAM"/>
    <property type="match status" value="1"/>
</dbReference>
<dbReference type="Proteomes" id="UP000004910">
    <property type="component" value="Unassembled WGS sequence"/>
</dbReference>